<proteinExistence type="predicted"/>
<accession>A0A2H3CNH1</accession>
<evidence type="ECO:0008006" key="3">
    <source>
        <dbReference type="Google" id="ProtNLM"/>
    </source>
</evidence>
<keyword evidence="2" id="KW-1185">Reference proteome</keyword>
<dbReference type="OrthoDB" id="3221235at2759"/>
<reference evidence="2" key="1">
    <citation type="journal article" date="2017" name="Nat. Ecol. Evol.">
        <title>Genome expansion and lineage-specific genetic innovations in the forest pathogenic fungi Armillaria.</title>
        <authorList>
            <person name="Sipos G."/>
            <person name="Prasanna A.N."/>
            <person name="Walter M.C."/>
            <person name="O'Connor E."/>
            <person name="Balint B."/>
            <person name="Krizsan K."/>
            <person name="Kiss B."/>
            <person name="Hess J."/>
            <person name="Varga T."/>
            <person name="Slot J."/>
            <person name="Riley R."/>
            <person name="Boka B."/>
            <person name="Rigling D."/>
            <person name="Barry K."/>
            <person name="Lee J."/>
            <person name="Mihaltcheva S."/>
            <person name="LaButti K."/>
            <person name="Lipzen A."/>
            <person name="Waldron R."/>
            <person name="Moloney N.M."/>
            <person name="Sperisen C."/>
            <person name="Kredics L."/>
            <person name="Vagvoelgyi C."/>
            <person name="Patrignani A."/>
            <person name="Fitzpatrick D."/>
            <person name="Nagy I."/>
            <person name="Doyle S."/>
            <person name="Anderson J.B."/>
            <person name="Grigoriev I.V."/>
            <person name="Gueldener U."/>
            <person name="Muensterkoetter M."/>
            <person name="Nagy L.G."/>
        </authorList>
    </citation>
    <scope>NUCLEOTIDE SEQUENCE [LARGE SCALE GENOMIC DNA]</scope>
    <source>
        <strain evidence="2">Ar21-2</strain>
    </source>
</reference>
<organism evidence="1 2">
    <name type="scientific">Armillaria gallica</name>
    <name type="common">Bulbous honey fungus</name>
    <name type="synonym">Armillaria bulbosa</name>
    <dbReference type="NCBI Taxonomy" id="47427"/>
    <lineage>
        <taxon>Eukaryota</taxon>
        <taxon>Fungi</taxon>
        <taxon>Dikarya</taxon>
        <taxon>Basidiomycota</taxon>
        <taxon>Agaricomycotina</taxon>
        <taxon>Agaricomycetes</taxon>
        <taxon>Agaricomycetidae</taxon>
        <taxon>Agaricales</taxon>
        <taxon>Marasmiineae</taxon>
        <taxon>Physalacriaceae</taxon>
        <taxon>Armillaria</taxon>
    </lineage>
</organism>
<dbReference type="EMBL" id="KZ293707">
    <property type="protein sequence ID" value="PBK83400.1"/>
    <property type="molecule type" value="Genomic_DNA"/>
</dbReference>
<dbReference type="Proteomes" id="UP000217790">
    <property type="component" value="Unassembled WGS sequence"/>
</dbReference>
<sequence>MRQSCNRGFVDLLPPYGKHQPQAPLKAFQDTNIRVAQILRESRTMLHPSEDAFISADILELERLQSFYDAQLQQVQYRAVTEALEARRSIRAPIRRLPRDVLIEIFHLVRHSWWQHVGDDCRWSPITPERQSSLRLDGPLWVLGRVCSFWRETLHTSPASWAQNVVVRTPFPKHAREIWQLYLKRTGEHPLTLQVVGDVGEPMEEEDETMSFFVQESCHRWKDVIIDVFTMRHMQCLEESISHLPMLQMIQIHILDNHHGNYSSDICLKAPQLRRAMLSKQGISQVKLPPCITHYSGRVTHPDDLRLLSRQSKLRVCHLKLRLSYVEPSVQVPVIMPHVQCLFVEEMGTLDLVTLPRLESLVLCMSPRERFSMVTNRITVSEWIAHFLQRSGCYLRSLTMGHLLLTYCSGFSIHKILTSDTFSTLSFLKVELQLDRVVEAENIVQSLTPRSDAPVLLPNLYHLVLCMMRPVYLPSPDPAQWHSIVNMIRARRDAGSLKIIEVQFLEWEWEIKLMDRMKADIRALTGETLEMRVEEWNPPNEEHWSLWSWPQYI</sequence>
<dbReference type="InParanoid" id="A0A2H3CNH1"/>
<name>A0A2H3CNH1_ARMGA</name>
<evidence type="ECO:0000313" key="2">
    <source>
        <dbReference type="Proteomes" id="UP000217790"/>
    </source>
</evidence>
<dbReference type="AlphaFoldDB" id="A0A2H3CNH1"/>
<evidence type="ECO:0000313" key="1">
    <source>
        <dbReference type="EMBL" id="PBK83400.1"/>
    </source>
</evidence>
<protein>
    <recommendedName>
        <fullName evidence="3">F-box domain-containing protein</fullName>
    </recommendedName>
</protein>
<gene>
    <name evidence="1" type="ORF">ARMGADRAFT_1067851</name>
</gene>